<feature type="domain" description="TGS" evidence="16">
    <location>
        <begin position="416"/>
        <end position="477"/>
    </location>
</feature>
<dbReference type="GO" id="GO:0016301">
    <property type="term" value="F:kinase activity"/>
    <property type="evidence" value="ECO:0007669"/>
    <property type="project" value="UniProtKB-KW"/>
</dbReference>
<dbReference type="Pfam" id="PF19296">
    <property type="entry name" value="RelA_AH_RIS"/>
    <property type="match status" value="1"/>
</dbReference>
<comment type="pathway">
    <text evidence="1">Purine metabolism; ppGpp biosynthesis; ppGpp from GTP: step 1/2.</text>
</comment>
<evidence type="ECO:0000259" key="15">
    <source>
        <dbReference type="PROSITE" id="PS51831"/>
    </source>
</evidence>
<dbReference type="SUPFAM" id="SSF55021">
    <property type="entry name" value="ACT-like"/>
    <property type="match status" value="1"/>
</dbReference>
<gene>
    <name evidence="17" type="ordered locus">PARA_02970</name>
</gene>
<evidence type="ECO:0000256" key="6">
    <source>
        <dbReference type="ARBA" id="ARBA00022777"/>
    </source>
</evidence>
<keyword evidence="5" id="KW-0547">Nucleotide-binding</keyword>
<evidence type="ECO:0000256" key="4">
    <source>
        <dbReference type="ARBA" id="ARBA00022679"/>
    </source>
</evidence>
<evidence type="ECO:0000256" key="12">
    <source>
        <dbReference type="ARBA" id="ARBA00048244"/>
    </source>
</evidence>
<evidence type="ECO:0000259" key="14">
    <source>
        <dbReference type="PROSITE" id="PS51671"/>
    </source>
</evidence>
<dbReference type="CDD" id="cd01668">
    <property type="entry name" value="TGS_RSH"/>
    <property type="match status" value="1"/>
</dbReference>
<dbReference type="InterPro" id="IPR012675">
    <property type="entry name" value="Beta-grasp_dom_sf"/>
</dbReference>
<dbReference type="NCBIfam" id="TIGR00691">
    <property type="entry name" value="spoT_relA"/>
    <property type="match status" value="1"/>
</dbReference>
<keyword evidence="8" id="KW-0342">GTP-binding</keyword>
<evidence type="ECO:0000256" key="10">
    <source>
        <dbReference type="ARBA" id="ARBA00032407"/>
    </source>
</evidence>
<dbReference type="Pfam" id="PF02824">
    <property type="entry name" value="TGS"/>
    <property type="match status" value="1"/>
</dbReference>
<dbReference type="FunFam" id="3.10.20.30:FF:000002">
    <property type="entry name" value="GTP pyrophosphokinase (RelA/SpoT)"/>
    <property type="match status" value="1"/>
</dbReference>
<feature type="domain" description="ACT" evidence="14">
    <location>
        <begin position="688"/>
        <end position="761"/>
    </location>
</feature>
<dbReference type="InterPro" id="IPR043519">
    <property type="entry name" value="NT_sf"/>
</dbReference>
<sequence>MLPSHIHQQGGIMVAVRGSHLSNPHDFEIEQWCSSLKLAAPAEKSLIDAWYYAQAKIAEHADQMENAILTLQSGVEMVEILHEMNMDSESLLTAMLFPLVANKIVDWEQIQEHFGPKITKLLKGVEEMDNIRQLNASHSANASQVDNVRRMLLAMVDDFRCVIIKLAERITFLRNAENHFCEEEKVLAAKECSNIYAPLANRLGIGQLKWELEDYCFRYLHPEQYRNIAKLLHERRLDREQYIADFVTELTGYLKENIDQVEVYGRPKHIYSIWRKMQKKHLEFSGLYDVRAVRVIVQKLQDCYTALGIVHTHFKHLPKEFDDYVANPKPNGYQSIHTVVLGKGGKPIEVQIRTQQMHDDAELGVAAHWKYKEGTTGSLSAYEEKITWLRKLLAWQDDITDSGEVMAELRSQVFDDRVYVFTPKGEVVDLPAGSTPLDFAYAIHSEIGHRCIGAKVGGRIVPFTYHLQMGEQVDIITQKNPNPSRDWVNPNLGFTHTSKARAKIQAWFKKQDRDKNVPAGKEQLDNELARLNISLKQVEQLALPRYNLRNLEDLYAGIGSGDIRLNQLMNFLQSRLIKVTAEEADQEILRHVASKSANTAQQKAQQKAEQQQNKGYVIVEGVGNLMHHMARCCQPIPGDAIAGYITMGRGISIHRCDCEQFIELQAAHPERVVEALWGDNYAAGFHINIRIVASDRNGLLRDITTVLANEKVSVLGVSSRADTKKQVATMDMEIELKNVESLSKILARLAKLDDVIEAKRL</sequence>
<dbReference type="GO" id="GO:0005524">
    <property type="term" value="F:ATP binding"/>
    <property type="evidence" value="ECO:0007669"/>
    <property type="project" value="UniProtKB-KW"/>
</dbReference>
<evidence type="ECO:0000313" key="18">
    <source>
        <dbReference type="Proteomes" id="UP000007052"/>
    </source>
</evidence>
<dbReference type="FunFam" id="1.10.3210.10:FF:000007">
    <property type="entry name" value="GTP pyrophosphokinase"/>
    <property type="match status" value="1"/>
</dbReference>
<dbReference type="SUPFAM" id="SSF81271">
    <property type="entry name" value="TGS-like"/>
    <property type="match status" value="1"/>
</dbReference>
<feature type="domain" description="HD" evidence="15">
    <location>
        <begin position="70"/>
        <end position="173"/>
    </location>
</feature>
<dbReference type="InterPro" id="IPR004811">
    <property type="entry name" value="RelA/Spo_fam"/>
</dbReference>
<evidence type="ECO:0000256" key="8">
    <source>
        <dbReference type="ARBA" id="ARBA00023134"/>
    </source>
</evidence>
<accession>A0AB33QJR3</accession>
<dbReference type="SMART" id="SM00954">
    <property type="entry name" value="RelA_SpoT"/>
    <property type="match status" value="1"/>
</dbReference>
<proteinExistence type="inferred from homology"/>
<comment type="catalytic activity">
    <reaction evidence="12">
        <text>GTP + ATP = guanosine 3'-diphosphate 5'-triphosphate + AMP</text>
        <dbReference type="Rhea" id="RHEA:22088"/>
        <dbReference type="ChEBI" id="CHEBI:30616"/>
        <dbReference type="ChEBI" id="CHEBI:37565"/>
        <dbReference type="ChEBI" id="CHEBI:142410"/>
        <dbReference type="ChEBI" id="CHEBI:456215"/>
        <dbReference type="EC" id="2.7.6.5"/>
    </reaction>
</comment>
<dbReference type="Gene3D" id="3.30.70.260">
    <property type="match status" value="1"/>
</dbReference>
<dbReference type="InterPro" id="IPR012676">
    <property type="entry name" value="TGS-like"/>
</dbReference>
<evidence type="ECO:0000256" key="13">
    <source>
        <dbReference type="RuleBase" id="RU003847"/>
    </source>
</evidence>
<dbReference type="GO" id="GO:0015969">
    <property type="term" value="P:guanosine tetraphosphate metabolic process"/>
    <property type="evidence" value="ECO:0007669"/>
    <property type="project" value="InterPro"/>
</dbReference>
<keyword evidence="6" id="KW-0418">Kinase</keyword>
<evidence type="ECO:0000256" key="11">
    <source>
        <dbReference type="ARBA" id="ARBA00033308"/>
    </source>
</evidence>
<dbReference type="FunFam" id="3.30.460.10:FF:000001">
    <property type="entry name" value="GTP pyrophosphokinase RelA"/>
    <property type="match status" value="1"/>
</dbReference>
<comment type="similarity">
    <text evidence="13">Belongs to the relA/spoT family.</text>
</comment>
<dbReference type="InterPro" id="IPR007685">
    <property type="entry name" value="RelA_SpoT"/>
</dbReference>
<name>A0AB33QJR3_HAEP3</name>
<evidence type="ECO:0000256" key="3">
    <source>
        <dbReference type="ARBA" id="ARBA00019852"/>
    </source>
</evidence>
<dbReference type="InterPro" id="IPR033655">
    <property type="entry name" value="TGS_RelA/SpoT"/>
</dbReference>
<dbReference type="FunFam" id="3.30.70.260:FF:000010">
    <property type="entry name" value="GTP pyrophosphokinase RelA"/>
    <property type="match status" value="1"/>
</dbReference>
<dbReference type="GO" id="GO:0008893">
    <property type="term" value="F:guanosine-3',5'-bis(diphosphate) 3'-diphosphatase activity"/>
    <property type="evidence" value="ECO:0007669"/>
    <property type="project" value="TreeGrafter"/>
</dbReference>
<dbReference type="EC" id="2.7.6.5" evidence="2"/>
<dbReference type="PROSITE" id="PS51671">
    <property type="entry name" value="ACT"/>
    <property type="match status" value="1"/>
</dbReference>
<dbReference type="PROSITE" id="PS51880">
    <property type="entry name" value="TGS"/>
    <property type="match status" value="1"/>
</dbReference>
<dbReference type="Gene3D" id="3.30.460.10">
    <property type="entry name" value="Beta Polymerase, domain 2"/>
    <property type="match status" value="1"/>
</dbReference>
<dbReference type="Gene3D" id="1.10.3210.10">
    <property type="entry name" value="Hypothetical protein af1432"/>
    <property type="match status" value="1"/>
</dbReference>
<dbReference type="PANTHER" id="PTHR21262">
    <property type="entry name" value="GUANOSINE-3',5'-BIS DIPHOSPHATE 3'-PYROPHOSPHOHYDROLASE"/>
    <property type="match status" value="1"/>
</dbReference>
<dbReference type="GO" id="GO:0005525">
    <property type="term" value="F:GTP binding"/>
    <property type="evidence" value="ECO:0007669"/>
    <property type="project" value="UniProtKB-KW"/>
</dbReference>
<organism evidence="17 18">
    <name type="scientific">Haemophilus parainfluenzae (strain T3T1)</name>
    <dbReference type="NCBI Taxonomy" id="862965"/>
    <lineage>
        <taxon>Bacteria</taxon>
        <taxon>Pseudomonadati</taxon>
        <taxon>Pseudomonadota</taxon>
        <taxon>Gammaproteobacteria</taxon>
        <taxon>Pasteurellales</taxon>
        <taxon>Pasteurellaceae</taxon>
        <taxon>Haemophilus</taxon>
    </lineage>
</organism>
<dbReference type="GO" id="GO:0005886">
    <property type="term" value="C:plasma membrane"/>
    <property type="evidence" value="ECO:0007669"/>
    <property type="project" value="TreeGrafter"/>
</dbReference>
<dbReference type="PANTHER" id="PTHR21262:SF31">
    <property type="entry name" value="GTP PYROPHOSPHOKINASE"/>
    <property type="match status" value="1"/>
</dbReference>
<dbReference type="InterPro" id="IPR045865">
    <property type="entry name" value="ACT-like_dom_sf"/>
</dbReference>
<keyword evidence="4" id="KW-0808">Transferase</keyword>
<evidence type="ECO:0000256" key="1">
    <source>
        <dbReference type="ARBA" id="ARBA00004976"/>
    </source>
</evidence>
<protein>
    <recommendedName>
        <fullName evidence="3">GTP pyrophosphokinase</fullName>
        <ecNumber evidence="2">2.7.6.5</ecNumber>
    </recommendedName>
    <alternativeName>
        <fullName evidence="10">(p)ppGpp synthase</fullName>
    </alternativeName>
    <alternativeName>
        <fullName evidence="9">ATP:GTP 3'-pyrophosphotransferase</fullName>
    </alternativeName>
    <alternativeName>
        <fullName evidence="11">ppGpp synthase I</fullName>
    </alternativeName>
</protein>
<evidence type="ECO:0000256" key="5">
    <source>
        <dbReference type="ARBA" id="ARBA00022741"/>
    </source>
</evidence>
<dbReference type="GO" id="GO:0008728">
    <property type="term" value="F:GTP diphosphokinase activity"/>
    <property type="evidence" value="ECO:0007669"/>
    <property type="project" value="UniProtKB-EC"/>
</dbReference>
<dbReference type="Proteomes" id="UP000007052">
    <property type="component" value="Chromosome"/>
</dbReference>
<dbReference type="PROSITE" id="PS51831">
    <property type="entry name" value="HD"/>
    <property type="match status" value="1"/>
</dbReference>
<dbReference type="InterPro" id="IPR002912">
    <property type="entry name" value="ACT_dom"/>
</dbReference>
<dbReference type="CDD" id="cd05399">
    <property type="entry name" value="NT_Rel-Spo_like"/>
    <property type="match status" value="1"/>
</dbReference>
<dbReference type="GO" id="GO:0015949">
    <property type="term" value="P:nucleobase-containing small molecule interconversion"/>
    <property type="evidence" value="ECO:0007669"/>
    <property type="project" value="UniProtKB-ARBA"/>
</dbReference>
<dbReference type="Pfam" id="PF13291">
    <property type="entry name" value="ACT_4"/>
    <property type="match status" value="1"/>
</dbReference>
<dbReference type="CDD" id="cd04876">
    <property type="entry name" value="ACT_RelA-SpoT"/>
    <property type="match status" value="1"/>
</dbReference>
<evidence type="ECO:0000256" key="7">
    <source>
        <dbReference type="ARBA" id="ARBA00022840"/>
    </source>
</evidence>
<evidence type="ECO:0000256" key="9">
    <source>
        <dbReference type="ARBA" id="ARBA00029754"/>
    </source>
</evidence>
<evidence type="ECO:0000259" key="16">
    <source>
        <dbReference type="PROSITE" id="PS51880"/>
    </source>
</evidence>
<dbReference type="Gene3D" id="3.10.20.30">
    <property type="match status" value="1"/>
</dbReference>
<dbReference type="InterPro" id="IPR045600">
    <property type="entry name" value="RelA/SpoT_AH_RIS"/>
</dbReference>
<dbReference type="GO" id="GO:0042594">
    <property type="term" value="P:response to starvation"/>
    <property type="evidence" value="ECO:0007669"/>
    <property type="project" value="TreeGrafter"/>
</dbReference>
<dbReference type="Pfam" id="PF04607">
    <property type="entry name" value="RelA_SpoT"/>
    <property type="match status" value="1"/>
</dbReference>
<dbReference type="NCBIfam" id="NF008124">
    <property type="entry name" value="PRK10872.1"/>
    <property type="match status" value="1"/>
</dbReference>
<dbReference type="EMBL" id="FQ312002">
    <property type="protein sequence ID" value="CBW14404.1"/>
    <property type="molecule type" value="Genomic_DNA"/>
</dbReference>
<dbReference type="Pfam" id="PF13328">
    <property type="entry name" value="HD_4"/>
    <property type="match status" value="1"/>
</dbReference>
<keyword evidence="7" id="KW-0067">ATP-binding</keyword>
<dbReference type="KEGG" id="hpr:PARA_02970"/>
<dbReference type="InterPro" id="IPR006674">
    <property type="entry name" value="HD_domain"/>
</dbReference>
<dbReference type="SUPFAM" id="SSF109604">
    <property type="entry name" value="HD-domain/PDEase-like"/>
    <property type="match status" value="1"/>
</dbReference>
<comment type="function">
    <text evidence="13">In eubacteria ppGpp (guanosine 3'-diphosphate 5'-diphosphate) is a mediator of the stringent response that coordinates a variety of cellular activities in response to changes in nutritional abundance.</text>
</comment>
<evidence type="ECO:0000313" key="17">
    <source>
        <dbReference type="EMBL" id="CBW14404.1"/>
    </source>
</evidence>
<dbReference type="AlphaFoldDB" id="A0AB33QJR3"/>
<dbReference type="InterPro" id="IPR004095">
    <property type="entry name" value="TGS"/>
</dbReference>
<reference evidence="18" key="1">
    <citation type="submission" date="2010-07" db="EMBL/GenBank/DDBJ databases">
        <title>The genome sequence of Haemophilus parainfluenzae T3T1.</title>
        <authorList>
            <person name="Crook D."/>
            <person name="Hood D."/>
            <person name="Moxon R."/>
            <person name="Parkhill J."/>
            <person name="Aslett M."/>
            <person name="Bentley S.D."/>
        </authorList>
    </citation>
    <scope>NUCLEOTIDE SEQUENCE [LARGE SCALE GENOMIC DNA]</scope>
    <source>
        <strain evidence="18">T3T1</strain>
    </source>
</reference>
<evidence type="ECO:0000256" key="2">
    <source>
        <dbReference type="ARBA" id="ARBA00013251"/>
    </source>
</evidence>
<dbReference type="SUPFAM" id="SSF81301">
    <property type="entry name" value="Nucleotidyltransferase"/>
    <property type="match status" value="1"/>
</dbReference>